<evidence type="ECO:0000313" key="1">
    <source>
        <dbReference type="EMBL" id="SEL19129.1"/>
    </source>
</evidence>
<sequence>MPKQMTFAALARTTKKKVTRRDKFLIEMDAVCPGRCFWH</sequence>
<reference evidence="1 2" key="1">
    <citation type="submission" date="2016-10" db="EMBL/GenBank/DDBJ databases">
        <authorList>
            <person name="de Groot N.N."/>
        </authorList>
    </citation>
    <scope>NUCLEOTIDE SEQUENCE [LARGE SCALE GENOMIC DNA]</scope>
    <source>
        <strain evidence="1 2">DSM 14858</strain>
    </source>
</reference>
<evidence type="ECO:0000313" key="2">
    <source>
        <dbReference type="Proteomes" id="UP000199283"/>
    </source>
</evidence>
<name>A0A1H7N770_9RHOB</name>
<proteinExistence type="predicted"/>
<organism evidence="1 2">
    <name type="scientific">Jannaschia helgolandensis</name>
    <dbReference type="NCBI Taxonomy" id="188906"/>
    <lineage>
        <taxon>Bacteria</taxon>
        <taxon>Pseudomonadati</taxon>
        <taxon>Pseudomonadota</taxon>
        <taxon>Alphaproteobacteria</taxon>
        <taxon>Rhodobacterales</taxon>
        <taxon>Roseobacteraceae</taxon>
        <taxon>Jannaschia</taxon>
    </lineage>
</organism>
<dbReference type="EMBL" id="FNZQ01000003">
    <property type="protein sequence ID" value="SEL19129.1"/>
    <property type="molecule type" value="Genomic_DNA"/>
</dbReference>
<protein>
    <submittedName>
        <fullName evidence="1">Uncharacterized protein</fullName>
    </submittedName>
</protein>
<dbReference type="AlphaFoldDB" id="A0A1H7N770"/>
<dbReference type="Proteomes" id="UP000199283">
    <property type="component" value="Unassembled WGS sequence"/>
</dbReference>
<accession>A0A1H7N770</accession>
<gene>
    <name evidence="1" type="ORF">SAMN04488526_2184</name>
</gene>
<keyword evidence="2" id="KW-1185">Reference proteome</keyword>